<dbReference type="InterPro" id="IPR020476">
    <property type="entry name" value="Nudix_hydrolase"/>
</dbReference>
<dbReference type="PANTHER" id="PTHR43222:SF9">
    <property type="entry name" value="8-OXO-(D)GTP PHOSPHATASE"/>
    <property type="match status" value="1"/>
</dbReference>
<protein>
    <submittedName>
        <fullName evidence="7">8-oxo-dGTP pyrophosphatase MutT (NUDIX family)</fullName>
    </submittedName>
</protein>
<comment type="similarity">
    <text evidence="2 5">Belongs to the Nudix hydrolase family.</text>
</comment>
<dbReference type="Pfam" id="PF00293">
    <property type="entry name" value="NUDIX"/>
    <property type="match status" value="1"/>
</dbReference>
<proteinExistence type="inferred from homology"/>
<dbReference type="PRINTS" id="PR00502">
    <property type="entry name" value="NUDIXFAMILY"/>
</dbReference>
<evidence type="ECO:0000256" key="2">
    <source>
        <dbReference type="ARBA" id="ARBA00005582"/>
    </source>
</evidence>
<dbReference type="InterPro" id="IPR020084">
    <property type="entry name" value="NUDIX_hydrolase_CS"/>
</dbReference>
<dbReference type="Proteomes" id="UP001160142">
    <property type="component" value="Unassembled WGS sequence"/>
</dbReference>
<evidence type="ECO:0000259" key="6">
    <source>
        <dbReference type="PROSITE" id="PS51462"/>
    </source>
</evidence>
<dbReference type="EMBL" id="JARXVQ010000001">
    <property type="protein sequence ID" value="MDH6180749.1"/>
    <property type="molecule type" value="Genomic_DNA"/>
</dbReference>
<comment type="cofactor">
    <cofactor evidence="1">
        <name>Mg(2+)</name>
        <dbReference type="ChEBI" id="CHEBI:18420"/>
    </cofactor>
</comment>
<keyword evidence="4" id="KW-0460">Magnesium</keyword>
<accession>A0ABT6KL63</accession>
<dbReference type="InterPro" id="IPR000086">
    <property type="entry name" value="NUDIX_hydrolase_dom"/>
</dbReference>
<evidence type="ECO:0000313" key="8">
    <source>
        <dbReference type="Proteomes" id="UP001160142"/>
    </source>
</evidence>
<dbReference type="CDD" id="cd04699">
    <property type="entry name" value="NUDIX_MutT_Nudt1"/>
    <property type="match status" value="1"/>
</dbReference>
<evidence type="ECO:0000256" key="5">
    <source>
        <dbReference type="RuleBase" id="RU003476"/>
    </source>
</evidence>
<dbReference type="PROSITE" id="PS51462">
    <property type="entry name" value="NUDIX"/>
    <property type="match status" value="1"/>
</dbReference>
<evidence type="ECO:0000256" key="1">
    <source>
        <dbReference type="ARBA" id="ARBA00001946"/>
    </source>
</evidence>
<dbReference type="InterPro" id="IPR015797">
    <property type="entry name" value="NUDIX_hydrolase-like_dom_sf"/>
</dbReference>
<evidence type="ECO:0000256" key="4">
    <source>
        <dbReference type="ARBA" id="ARBA00022842"/>
    </source>
</evidence>
<evidence type="ECO:0000313" key="7">
    <source>
        <dbReference type="EMBL" id="MDH6180749.1"/>
    </source>
</evidence>
<evidence type="ECO:0000256" key="3">
    <source>
        <dbReference type="ARBA" id="ARBA00022801"/>
    </source>
</evidence>
<dbReference type="PANTHER" id="PTHR43222">
    <property type="entry name" value="NUDIX HYDROLASE 23"/>
    <property type="match status" value="1"/>
</dbReference>
<organism evidence="7 8">
    <name type="scientific">Antiquaquibacter oligotrophicus</name>
    <dbReference type="NCBI Taxonomy" id="2880260"/>
    <lineage>
        <taxon>Bacteria</taxon>
        <taxon>Bacillati</taxon>
        <taxon>Actinomycetota</taxon>
        <taxon>Actinomycetes</taxon>
        <taxon>Micrococcales</taxon>
        <taxon>Microbacteriaceae</taxon>
        <taxon>Antiquaquibacter</taxon>
    </lineage>
</organism>
<sequence length="153" mass="17588">MDMTGSSQTPYLVELNPGYFEYQLPISVKAVILWRDRIPLLKNERDEWELPGGKLEVDESPETTLAREVREELGWDAEVGEPLHSWVYKIRPNRHVFVLAFRATYSGTKEPAYSHEHKELSLVRLDEVDALNMPQDYKTAIALATAPRSRPAH</sequence>
<keyword evidence="3 5" id="KW-0378">Hydrolase</keyword>
<dbReference type="PROSITE" id="PS00893">
    <property type="entry name" value="NUDIX_BOX"/>
    <property type="match status" value="1"/>
</dbReference>
<dbReference type="RefSeq" id="WP_322133088.1">
    <property type="nucleotide sequence ID" value="NZ_CP085036.1"/>
</dbReference>
<reference evidence="7 8" key="1">
    <citation type="submission" date="2023-04" db="EMBL/GenBank/DDBJ databases">
        <title>Genome Encyclopedia of Bacteria and Archaea VI: Functional Genomics of Type Strains.</title>
        <authorList>
            <person name="Whitman W."/>
        </authorList>
    </citation>
    <scope>NUCLEOTIDE SEQUENCE [LARGE SCALE GENOMIC DNA]</scope>
    <source>
        <strain evidence="7 8">SG_E_30_P1</strain>
    </source>
</reference>
<keyword evidence="8" id="KW-1185">Reference proteome</keyword>
<comment type="caution">
    <text evidence="7">The sequence shown here is derived from an EMBL/GenBank/DDBJ whole genome shotgun (WGS) entry which is preliminary data.</text>
</comment>
<dbReference type="SUPFAM" id="SSF55811">
    <property type="entry name" value="Nudix"/>
    <property type="match status" value="1"/>
</dbReference>
<dbReference type="Gene3D" id="3.90.79.10">
    <property type="entry name" value="Nucleoside Triphosphate Pyrophosphohydrolase"/>
    <property type="match status" value="1"/>
</dbReference>
<feature type="domain" description="Nudix hydrolase" evidence="6">
    <location>
        <begin position="21"/>
        <end position="147"/>
    </location>
</feature>
<name>A0ABT6KL63_9MICO</name>
<gene>
    <name evidence="7" type="ORF">M2152_000931</name>
</gene>